<dbReference type="InParanoid" id="A0A067PGT2"/>
<dbReference type="OrthoDB" id="2631350at2759"/>
<dbReference type="HOGENOM" id="CLU_021164_3_2_1"/>
<proteinExistence type="predicted"/>
<keyword evidence="2" id="KW-1185">Reference proteome</keyword>
<dbReference type="EMBL" id="KL197763">
    <property type="protein sequence ID" value="KDQ50232.1"/>
    <property type="molecule type" value="Genomic_DNA"/>
</dbReference>
<evidence type="ECO:0000313" key="1">
    <source>
        <dbReference type="EMBL" id="KDQ50232.1"/>
    </source>
</evidence>
<sequence>MKLLPVEEVDGTLCLTRDVTDPEFQRFKKYARRVRTMTFDATKPRLHESLRQRISQLSEGQVLLSSLHTVLLTVDKSYGHPLPLFFLSPSIKTLDISSHDYGVTAASDPYVAEVLDALVSSPLASRGMTTLIVSHLISDLSVIGTFKNLHTLSLGLLHISAQAGLFHQLPGMTSLESISFTLPFTDEFDLGDAPVQAIVLPSLRRLKVRGPFAKIVRAIRLMSAPKLEALDVPTTQTGTFECVEFFRLVKTRYGRSLRDISFTCWFDSLPDDSITPIFHLILPLLGLVELRRVVVGFGLPGDASFQLSDEDCESMLTAWRHIETLQLRYPNPIAPHPTWRTLVECAKCPSLKDLRLAIDPTSFPAGQDIPSSHSPLTCLSIYSDVLLESAPQMAYFLNRLFPELKSVDMVGEVGVYEWRVVNECLEVITQVRQEVSTK</sequence>
<accession>A0A067PGT2</accession>
<evidence type="ECO:0008006" key="3">
    <source>
        <dbReference type="Google" id="ProtNLM"/>
    </source>
</evidence>
<organism evidence="1 2">
    <name type="scientific">Jaapia argillacea MUCL 33604</name>
    <dbReference type="NCBI Taxonomy" id="933084"/>
    <lineage>
        <taxon>Eukaryota</taxon>
        <taxon>Fungi</taxon>
        <taxon>Dikarya</taxon>
        <taxon>Basidiomycota</taxon>
        <taxon>Agaricomycotina</taxon>
        <taxon>Agaricomycetes</taxon>
        <taxon>Agaricomycetidae</taxon>
        <taxon>Jaapiales</taxon>
        <taxon>Jaapiaceae</taxon>
        <taxon>Jaapia</taxon>
    </lineage>
</organism>
<gene>
    <name evidence="1" type="ORF">JAAARDRAFT_588707</name>
</gene>
<dbReference type="Proteomes" id="UP000027265">
    <property type="component" value="Unassembled WGS sequence"/>
</dbReference>
<dbReference type="SUPFAM" id="SSF52047">
    <property type="entry name" value="RNI-like"/>
    <property type="match status" value="1"/>
</dbReference>
<protein>
    <recommendedName>
        <fullName evidence="3">F-box domain-containing protein</fullName>
    </recommendedName>
</protein>
<dbReference type="Gene3D" id="3.80.10.10">
    <property type="entry name" value="Ribonuclease Inhibitor"/>
    <property type="match status" value="1"/>
</dbReference>
<reference evidence="2" key="1">
    <citation type="journal article" date="2014" name="Proc. Natl. Acad. Sci. U.S.A.">
        <title>Extensive sampling of basidiomycete genomes demonstrates inadequacy of the white-rot/brown-rot paradigm for wood decay fungi.</title>
        <authorList>
            <person name="Riley R."/>
            <person name="Salamov A.A."/>
            <person name="Brown D.W."/>
            <person name="Nagy L.G."/>
            <person name="Floudas D."/>
            <person name="Held B.W."/>
            <person name="Levasseur A."/>
            <person name="Lombard V."/>
            <person name="Morin E."/>
            <person name="Otillar R."/>
            <person name="Lindquist E.A."/>
            <person name="Sun H."/>
            <person name="LaButti K.M."/>
            <person name="Schmutz J."/>
            <person name="Jabbour D."/>
            <person name="Luo H."/>
            <person name="Baker S.E."/>
            <person name="Pisabarro A.G."/>
            <person name="Walton J.D."/>
            <person name="Blanchette R.A."/>
            <person name="Henrissat B."/>
            <person name="Martin F."/>
            <person name="Cullen D."/>
            <person name="Hibbett D.S."/>
            <person name="Grigoriev I.V."/>
        </authorList>
    </citation>
    <scope>NUCLEOTIDE SEQUENCE [LARGE SCALE GENOMIC DNA]</scope>
    <source>
        <strain evidence="2">MUCL 33604</strain>
    </source>
</reference>
<dbReference type="InterPro" id="IPR032675">
    <property type="entry name" value="LRR_dom_sf"/>
</dbReference>
<dbReference type="AlphaFoldDB" id="A0A067PGT2"/>
<name>A0A067PGT2_9AGAM</name>
<evidence type="ECO:0000313" key="2">
    <source>
        <dbReference type="Proteomes" id="UP000027265"/>
    </source>
</evidence>